<evidence type="ECO:0000313" key="5">
    <source>
        <dbReference type="Proteomes" id="UP000070080"/>
    </source>
</evidence>
<dbReference type="AlphaFoldDB" id="A0A133YFK8"/>
<name>A0A133YFK8_9FIRM</name>
<dbReference type="Gene3D" id="3.40.50.1360">
    <property type="match status" value="1"/>
</dbReference>
<organism evidence="4 5">
    <name type="scientific">Amygdalobacter nucleatus</name>
    <dbReference type="NCBI Taxonomy" id="3029274"/>
    <lineage>
        <taxon>Bacteria</taxon>
        <taxon>Bacillati</taxon>
        <taxon>Bacillota</taxon>
        <taxon>Clostridia</taxon>
        <taxon>Eubacteriales</taxon>
        <taxon>Oscillospiraceae</taxon>
        <taxon>Amygdalobacter</taxon>
    </lineage>
</organism>
<dbReference type="RefSeq" id="WP_066713591.1">
    <property type="nucleotide sequence ID" value="NZ_JARFNM010000001.1"/>
</dbReference>
<dbReference type="InterPro" id="IPR036390">
    <property type="entry name" value="WH_DNA-bd_sf"/>
</dbReference>
<dbReference type="SUPFAM" id="SSF46785">
    <property type="entry name" value="Winged helix' DNA-binding domain"/>
    <property type="match status" value="1"/>
</dbReference>
<dbReference type="EMBL" id="LSCV01000009">
    <property type="protein sequence ID" value="KXB41963.1"/>
    <property type="molecule type" value="Genomic_DNA"/>
</dbReference>
<dbReference type="Proteomes" id="UP000070080">
    <property type="component" value="Unassembled WGS sequence"/>
</dbReference>
<evidence type="ECO:0000256" key="1">
    <source>
        <dbReference type="ARBA" id="ARBA00023015"/>
    </source>
</evidence>
<reference evidence="5" key="1">
    <citation type="submission" date="2016-01" db="EMBL/GenBank/DDBJ databases">
        <authorList>
            <person name="Mitreva M."/>
            <person name="Pepin K.H."/>
            <person name="Mihindukulasuriya K.A."/>
            <person name="Fulton R."/>
            <person name="Fronick C."/>
            <person name="O'Laughlin M."/>
            <person name="Miner T."/>
            <person name="Herter B."/>
            <person name="Rosa B.A."/>
            <person name="Cordes M."/>
            <person name="Tomlinson C."/>
            <person name="Wollam A."/>
            <person name="Palsikar V.B."/>
            <person name="Mardis E.R."/>
            <person name="Wilson R.K."/>
        </authorList>
    </citation>
    <scope>NUCLEOTIDE SEQUENCE [LARGE SCALE GENOMIC DNA]</scope>
    <source>
        <strain evidence="5">KA00274</strain>
    </source>
</reference>
<dbReference type="InterPro" id="IPR037171">
    <property type="entry name" value="NagB/RpiA_transferase-like"/>
</dbReference>
<comment type="caution">
    <text evidence="4">The sequence shown here is derived from an EMBL/GenBank/DDBJ whole genome shotgun (WGS) entry which is preliminary data.</text>
</comment>
<proteinExistence type="predicted"/>
<dbReference type="InterPro" id="IPR001034">
    <property type="entry name" value="DeoR_HTH"/>
</dbReference>
<dbReference type="SMART" id="SM00420">
    <property type="entry name" value="HTH_DEOR"/>
    <property type="match status" value="1"/>
</dbReference>
<evidence type="ECO:0000259" key="3">
    <source>
        <dbReference type="PROSITE" id="PS51000"/>
    </source>
</evidence>
<keyword evidence="2" id="KW-0804">Transcription</keyword>
<dbReference type="STRING" id="1497955.HMPREF1872_00553"/>
<dbReference type="Pfam" id="PF08220">
    <property type="entry name" value="HTH_DeoR"/>
    <property type="match status" value="1"/>
</dbReference>
<dbReference type="OrthoDB" id="9797223at2"/>
<feature type="domain" description="HTH deoR-type" evidence="3">
    <location>
        <begin position="3"/>
        <end position="58"/>
    </location>
</feature>
<dbReference type="PANTHER" id="PTHR30363">
    <property type="entry name" value="HTH-TYPE TRANSCRIPTIONAL REGULATOR SRLR-RELATED"/>
    <property type="match status" value="1"/>
</dbReference>
<evidence type="ECO:0000313" key="4">
    <source>
        <dbReference type="EMBL" id="KXB41963.1"/>
    </source>
</evidence>
<keyword evidence="1" id="KW-0805">Transcription regulation</keyword>
<accession>A0A133YFK8</accession>
<gene>
    <name evidence="4" type="ORF">HMPREF1872_00553</name>
</gene>
<dbReference type="PRINTS" id="PR00037">
    <property type="entry name" value="HTHLACR"/>
</dbReference>
<dbReference type="SUPFAM" id="SSF100950">
    <property type="entry name" value="NagB/RpiA/CoA transferase-like"/>
    <property type="match status" value="1"/>
</dbReference>
<dbReference type="GO" id="GO:0003700">
    <property type="term" value="F:DNA-binding transcription factor activity"/>
    <property type="evidence" value="ECO:0007669"/>
    <property type="project" value="InterPro"/>
</dbReference>
<dbReference type="PROSITE" id="PS51000">
    <property type="entry name" value="HTH_DEOR_2"/>
    <property type="match status" value="1"/>
</dbReference>
<evidence type="ECO:0000256" key="2">
    <source>
        <dbReference type="ARBA" id="ARBA00023163"/>
    </source>
</evidence>
<protein>
    <submittedName>
        <fullName evidence="4">Transcriptional regulator, DeoR family</fullName>
    </submittedName>
</protein>
<dbReference type="Pfam" id="PF00455">
    <property type="entry name" value="DeoRC"/>
    <property type="match status" value="1"/>
</dbReference>
<dbReference type="SMART" id="SM01134">
    <property type="entry name" value="DeoRC"/>
    <property type="match status" value="1"/>
</dbReference>
<keyword evidence="5" id="KW-1185">Reference proteome</keyword>
<dbReference type="InterPro" id="IPR014036">
    <property type="entry name" value="DeoR-like_C"/>
</dbReference>
<sequence>MLTIRQKKIIRLLEDNSGSASIDEMLNHLYISKSTLRRDLINLEKASMVQRFHGGVGLIESGAMESPISKRRMQNLAKKSYIAHVASRYLHDNMVIFLDSSSTVNELCPIIRQFKNITIVTNGINIAEQLNFYQSIICYICPGVIKHKSLSIVGQYAIDFIKNFTADAVFMSSKAINKNGIFEGDDAQALIKRTMMSQAIKTYLLCDDSKQESSGFFKLDDYKAIDTLITNYPLEPELSKIINEQGCQIITT</sequence>
<dbReference type="InterPro" id="IPR050313">
    <property type="entry name" value="Carb_Metab_HTH_regulators"/>
</dbReference>
<dbReference type="PANTHER" id="PTHR30363:SF44">
    <property type="entry name" value="AGA OPERON TRANSCRIPTIONAL REPRESSOR-RELATED"/>
    <property type="match status" value="1"/>
</dbReference>